<sequence length="784" mass="86221">MVRVVSCHFLRLSCSEDDHPLFRRYYARSNRERGIKLLRCFPHCCPEHVQRCYCGTSIHVQVTFASILPPAVQGNLLVCARFEPSRVVPLWPNNIADAPENDATQENERKLQPGEIVALPASLLAAGKRKVNQTVWIRADREGEVKQKTLPQNTVLYVLNNHRFPKWLYSYDSSVARTQREMTHHLVVYVFQLIGSSSQSEEIEAAVLARHESAGFSLVSYRRSGNNSGEAGCDLPAINEVSSTTFAAVEVDVPTFASTSDAMEVDSVAPSTPPGSISNFESKPEAGVAYLSAFASARTTAAPQFAAGDSDAAFWVYDVRVHRSGLAEKAKHLLILWHFLGYVTLSDAGVTSDTLNAQIQSHWLRAAGVLQASSGARSSGQTSQLEGVMSSFLLSLCRGTHAFALHQTATREQVAVQATAHLLLRALSSRAAQYAFQSAFTLEAGGMDKRHVRERFIVLVLDLYDILSDLCRLGSPDVASVLAGDRISLPALVDEVVSVIYTQRQFTGLQSEVSGLLRGQFGTIERLFGCFTAQLQESIFNAQSGPDPFFQLTGSGNGWSREWLLDPGSIQVTSIPQGHKLSVEPSLVEFLRWIYEFACIEVDINEGGSRLMVRSVLPMINAMAPTEFLLDGRLRAFRSTPSGISSMLPTPGGWSFGDYAASFSGQANDLKVDFYGRRDNVLDASFDDQVRRSGQLENSSTVCWISMTFALEEHLQVGNYTPDGRDLFLFFRGVVARATYDPATPWNSQPKLSDESSASRSVVLRELQWTAELEIQGGYVAVPT</sequence>
<dbReference type="Proteomes" id="UP000760860">
    <property type="component" value="Unassembled WGS sequence"/>
</dbReference>
<gene>
    <name evidence="2" type="ORF">PC110_g17445</name>
    <name evidence="1" type="ORF">PC129_g18582</name>
</gene>
<protein>
    <submittedName>
        <fullName evidence="2">Uncharacterized protein</fullName>
    </submittedName>
</protein>
<dbReference type="Proteomes" id="UP000251314">
    <property type="component" value="Unassembled WGS sequence"/>
</dbReference>
<dbReference type="AlphaFoldDB" id="A0A329RR75"/>
<reference evidence="2 3" key="1">
    <citation type="submission" date="2018-01" db="EMBL/GenBank/DDBJ databases">
        <title>Draft genome of the strawberry crown rot pathogen Phytophthora cactorum.</title>
        <authorList>
            <person name="Armitage A.D."/>
            <person name="Lysoe E."/>
            <person name="Nellist C.F."/>
            <person name="Harrison R.J."/>
            <person name="Brurberg M.B."/>
        </authorList>
    </citation>
    <scope>NUCLEOTIDE SEQUENCE [LARGE SCALE GENOMIC DNA]</scope>
    <source>
        <strain evidence="2 3">10300</strain>
    </source>
</reference>
<reference evidence="1" key="2">
    <citation type="submission" date="2018-05" db="EMBL/GenBank/DDBJ databases">
        <title>Effector identification in a new, highly contiguous assembly of the strawberry crown rot pathogen Phytophthora cactorum.</title>
        <authorList>
            <person name="Armitage A.D."/>
            <person name="Nellist C.F."/>
            <person name="Bates H."/>
            <person name="Vickerstaff R.J."/>
            <person name="Harrison R.J."/>
        </authorList>
    </citation>
    <scope>NUCLEOTIDE SEQUENCE</scope>
    <source>
        <strain evidence="1">P421</strain>
    </source>
</reference>
<keyword evidence="3" id="KW-1185">Reference proteome</keyword>
<evidence type="ECO:0000313" key="1">
    <source>
        <dbReference type="EMBL" id="KAG3210419.1"/>
    </source>
</evidence>
<comment type="caution">
    <text evidence="2">The sequence shown here is derived from an EMBL/GenBank/DDBJ whole genome shotgun (WGS) entry which is preliminary data.</text>
</comment>
<dbReference type="EMBL" id="MJFZ01000677">
    <property type="protein sequence ID" value="RAW26146.1"/>
    <property type="molecule type" value="Genomic_DNA"/>
</dbReference>
<accession>A0A329RR75</accession>
<proteinExistence type="predicted"/>
<dbReference type="EMBL" id="RCMV01001097">
    <property type="protein sequence ID" value="KAG3210419.1"/>
    <property type="molecule type" value="Genomic_DNA"/>
</dbReference>
<evidence type="ECO:0000313" key="3">
    <source>
        <dbReference type="Proteomes" id="UP000251314"/>
    </source>
</evidence>
<name>A0A329RR75_9STRA</name>
<organism evidence="2 3">
    <name type="scientific">Phytophthora cactorum</name>
    <dbReference type="NCBI Taxonomy" id="29920"/>
    <lineage>
        <taxon>Eukaryota</taxon>
        <taxon>Sar</taxon>
        <taxon>Stramenopiles</taxon>
        <taxon>Oomycota</taxon>
        <taxon>Peronosporomycetes</taxon>
        <taxon>Peronosporales</taxon>
        <taxon>Peronosporaceae</taxon>
        <taxon>Phytophthora</taxon>
    </lineage>
</organism>
<dbReference type="OrthoDB" id="127844at2759"/>
<evidence type="ECO:0000313" key="2">
    <source>
        <dbReference type="EMBL" id="RAW26146.1"/>
    </source>
</evidence>
<dbReference type="VEuPathDB" id="FungiDB:PC110_g17445"/>